<proteinExistence type="inferred from homology"/>
<keyword evidence="4 8" id="KW-0479">Metal-binding</keyword>
<comment type="caution">
    <text evidence="11">The sequence shown here is derived from an EMBL/GenBank/DDBJ whole genome shotgun (WGS) entry which is preliminary data.</text>
</comment>
<evidence type="ECO:0000256" key="10">
    <source>
        <dbReference type="SAM" id="Phobius"/>
    </source>
</evidence>
<dbReference type="PRINTS" id="PR00463">
    <property type="entry name" value="EP450I"/>
</dbReference>
<evidence type="ECO:0008006" key="13">
    <source>
        <dbReference type="Google" id="ProtNLM"/>
    </source>
</evidence>
<dbReference type="InterPro" id="IPR001128">
    <property type="entry name" value="Cyt_P450"/>
</dbReference>
<evidence type="ECO:0000313" key="12">
    <source>
        <dbReference type="Proteomes" id="UP001172681"/>
    </source>
</evidence>
<dbReference type="InterPro" id="IPR036396">
    <property type="entry name" value="Cyt_P450_sf"/>
</dbReference>
<evidence type="ECO:0000256" key="1">
    <source>
        <dbReference type="ARBA" id="ARBA00001971"/>
    </source>
</evidence>
<keyword evidence="10" id="KW-1133">Transmembrane helix</keyword>
<reference evidence="11" key="1">
    <citation type="submission" date="2022-10" db="EMBL/GenBank/DDBJ databases">
        <title>Culturing micro-colonial fungi from biological soil crusts in the Mojave desert and describing Neophaeococcomyces mojavensis, and introducing the new genera and species Taxawa tesnikishii.</title>
        <authorList>
            <person name="Kurbessoian T."/>
            <person name="Stajich J.E."/>
        </authorList>
    </citation>
    <scope>NUCLEOTIDE SEQUENCE</scope>
    <source>
        <strain evidence="11">TK_35</strain>
    </source>
</reference>
<dbReference type="GO" id="GO:0005506">
    <property type="term" value="F:iron ion binding"/>
    <property type="evidence" value="ECO:0007669"/>
    <property type="project" value="InterPro"/>
</dbReference>
<dbReference type="PANTHER" id="PTHR24305:SF230">
    <property type="entry name" value="P450, PUTATIVE (EUROFUNG)-RELATED"/>
    <property type="match status" value="1"/>
</dbReference>
<accession>A0AA38Y711</accession>
<dbReference type="GO" id="GO:0016705">
    <property type="term" value="F:oxidoreductase activity, acting on paired donors, with incorporation or reduction of molecular oxygen"/>
    <property type="evidence" value="ECO:0007669"/>
    <property type="project" value="InterPro"/>
</dbReference>
<dbReference type="PANTHER" id="PTHR24305">
    <property type="entry name" value="CYTOCHROME P450"/>
    <property type="match status" value="1"/>
</dbReference>
<dbReference type="InterPro" id="IPR050121">
    <property type="entry name" value="Cytochrome_P450_monoxygenase"/>
</dbReference>
<dbReference type="Gene3D" id="1.10.630.10">
    <property type="entry name" value="Cytochrome P450"/>
    <property type="match status" value="1"/>
</dbReference>
<evidence type="ECO:0000256" key="7">
    <source>
        <dbReference type="ARBA" id="ARBA00023033"/>
    </source>
</evidence>
<dbReference type="InterPro" id="IPR002401">
    <property type="entry name" value="Cyt_P450_E_grp-I"/>
</dbReference>
<name>A0AA38Y711_9EURO</name>
<comment type="cofactor">
    <cofactor evidence="1 8">
        <name>heme</name>
        <dbReference type="ChEBI" id="CHEBI:30413"/>
    </cofactor>
</comment>
<evidence type="ECO:0000256" key="5">
    <source>
        <dbReference type="ARBA" id="ARBA00023002"/>
    </source>
</evidence>
<dbReference type="Proteomes" id="UP001172681">
    <property type="component" value="Unassembled WGS sequence"/>
</dbReference>
<gene>
    <name evidence="11" type="ORF">H2204_004706</name>
</gene>
<evidence type="ECO:0000313" key="11">
    <source>
        <dbReference type="EMBL" id="KAJ9637557.1"/>
    </source>
</evidence>
<feature type="transmembrane region" description="Helical" evidence="10">
    <location>
        <begin position="12"/>
        <end position="37"/>
    </location>
</feature>
<dbReference type="PROSITE" id="PS00086">
    <property type="entry name" value="CYTOCHROME_P450"/>
    <property type="match status" value="1"/>
</dbReference>
<dbReference type="SUPFAM" id="SSF48264">
    <property type="entry name" value="Cytochrome P450"/>
    <property type="match status" value="1"/>
</dbReference>
<sequence length="498" mass="56651">MAILGSIDSSTILYGTGLGLVVLPIVYYGTIAIYNLWFHPLAKYPGPRLAAATSWWYALRLMRGSAPQETLALHERYGPIVRISPNELSFVDPVTWKEIYGHRKPGEPELVKDEKYHAGVSTEPTLLNANREQHIQLRKALSHGFSEASLRLQEPVVQEYLEIFLNQLAEKGENGQVPMEMYFLFDTVGYLTYGESFDCLRSSKYHLWIELFGKLLVMGAMFQAAGRLPSWLRKPFLALTVPSECRRAAKIESEILTAKVNYRLENTPPIPDFMGKLFDSYNSKSNTMSYYQLKQNSRILVMGGSETTSTALSAATYLLLKNPEVHERLKAEIRTSFESEKEINSITVNSCKYLLAVIEEMFRFHPPSPAAHARYTPPGGMMLAGHFIPGGVAVGITTWAIAHSSLNFEHPEKFIPERWLGEKSIYDHDRRDAIQPFSTGPRNCIGRNLANLEMKMVLAKLIWRFDLEDCTPGNWLDQKIFMVWEKKPLLVKLHPRKF</sequence>
<dbReference type="GO" id="GO:0004497">
    <property type="term" value="F:monooxygenase activity"/>
    <property type="evidence" value="ECO:0007669"/>
    <property type="project" value="UniProtKB-KW"/>
</dbReference>
<dbReference type="GO" id="GO:0020037">
    <property type="term" value="F:heme binding"/>
    <property type="evidence" value="ECO:0007669"/>
    <property type="project" value="InterPro"/>
</dbReference>
<keyword evidence="5 9" id="KW-0560">Oxidoreductase</keyword>
<protein>
    <recommendedName>
        <fullName evidence="13">Cytochrome P450</fullName>
    </recommendedName>
</protein>
<evidence type="ECO:0000256" key="3">
    <source>
        <dbReference type="ARBA" id="ARBA00022617"/>
    </source>
</evidence>
<dbReference type="Pfam" id="PF00067">
    <property type="entry name" value="p450"/>
    <property type="match status" value="1"/>
</dbReference>
<comment type="similarity">
    <text evidence="2 9">Belongs to the cytochrome P450 family.</text>
</comment>
<keyword evidence="6 8" id="KW-0408">Iron</keyword>
<evidence type="ECO:0000256" key="4">
    <source>
        <dbReference type="ARBA" id="ARBA00022723"/>
    </source>
</evidence>
<evidence type="ECO:0000256" key="6">
    <source>
        <dbReference type="ARBA" id="ARBA00023004"/>
    </source>
</evidence>
<dbReference type="CDD" id="cd11058">
    <property type="entry name" value="CYP60B-like"/>
    <property type="match status" value="1"/>
</dbReference>
<evidence type="ECO:0000256" key="8">
    <source>
        <dbReference type="PIRSR" id="PIRSR602401-1"/>
    </source>
</evidence>
<dbReference type="PRINTS" id="PR00385">
    <property type="entry name" value="P450"/>
</dbReference>
<dbReference type="EMBL" id="JAPDRN010000024">
    <property type="protein sequence ID" value="KAJ9637557.1"/>
    <property type="molecule type" value="Genomic_DNA"/>
</dbReference>
<keyword evidence="10" id="KW-0472">Membrane</keyword>
<dbReference type="AlphaFoldDB" id="A0AA38Y711"/>
<keyword evidence="12" id="KW-1185">Reference proteome</keyword>
<keyword evidence="10" id="KW-0812">Transmembrane</keyword>
<keyword evidence="7 9" id="KW-0503">Monooxygenase</keyword>
<evidence type="ECO:0000256" key="9">
    <source>
        <dbReference type="RuleBase" id="RU000461"/>
    </source>
</evidence>
<feature type="binding site" description="axial binding residue" evidence="8">
    <location>
        <position position="444"/>
    </location>
    <ligand>
        <name>heme</name>
        <dbReference type="ChEBI" id="CHEBI:30413"/>
    </ligand>
    <ligandPart>
        <name>Fe</name>
        <dbReference type="ChEBI" id="CHEBI:18248"/>
    </ligandPart>
</feature>
<keyword evidence="3 8" id="KW-0349">Heme</keyword>
<dbReference type="InterPro" id="IPR017972">
    <property type="entry name" value="Cyt_P450_CS"/>
</dbReference>
<organism evidence="11 12">
    <name type="scientific">Knufia peltigerae</name>
    <dbReference type="NCBI Taxonomy" id="1002370"/>
    <lineage>
        <taxon>Eukaryota</taxon>
        <taxon>Fungi</taxon>
        <taxon>Dikarya</taxon>
        <taxon>Ascomycota</taxon>
        <taxon>Pezizomycotina</taxon>
        <taxon>Eurotiomycetes</taxon>
        <taxon>Chaetothyriomycetidae</taxon>
        <taxon>Chaetothyriales</taxon>
        <taxon>Trichomeriaceae</taxon>
        <taxon>Knufia</taxon>
    </lineage>
</organism>
<evidence type="ECO:0000256" key="2">
    <source>
        <dbReference type="ARBA" id="ARBA00010617"/>
    </source>
</evidence>